<proteinExistence type="predicted"/>
<name>A0AAP0QEY4_9ROSI</name>
<dbReference type="AlphaFoldDB" id="A0AAP0QEY4"/>
<keyword evidence="2" id="KW-1185">Reference proteome</keyword>
<protein>
    <submittedName>
        <fullName evidence="1">Uncharacterized protein</fullName>
    </submittedName>
</protein>
<dbReference type="Proteomes" id="UP001428341">
    <property type="component" value="Unassembled WGS sequence"/>
</dbReference>
<reference evidence="1 2" key="1">
    <citation type="submission" date="2024-05" db="EMBL/GenBank/DDBJ databases">
        <title>Haplotype-resolved chromosome-level genome assembly of Huyou (Citrus changshanensis).</title>
        <authorList>
            <person name="Miao C."/>
            <person name="Chen W."/>
            <person name="Wu Y."/>
            <person name="Wang L."/>
            <person name="Zhao S."/>
            <person name="Grierson D."/>
            <person name="Xu C."/>
            <person name="Chen K."/>
        </authorList>
    </citation>
    <scope>NUCLEOTIDE SEQUENCE [LARGE SCALE GENOMIC DNA]</scope>
    <source>
        <strain evidence="1">01-14</strain>
        <tissue evidence="1">Leaf</tissue>
    </source>
</reference>
<dbReference type="EMBL" id="JBCGBO010000007">
    <property type="protein sequence ID" value="KAK9187173.1"/>
    <property type="molecule type" value="Genomic_DNA"/>
</dbReference>
<accession>A0AAP0QEY4</accession>
<organism evidence="1 2">
    <name type="scientific">Citrus x changshan-huyou</name>
    <dbReference type="NCBI Taxonomy" id="2935761"/>
    <lineage>
        <taxon>Eukaryota</taxon>
        <taxon>Viridiplantae</taxon>
        <taxon>Streptophyta</taxon>
        <taxon>Embryophyta</taxon>
        <taxon>Tracheophyta</taxon>
        <taxon>Spermatophyta</taxon>
        <taxon>Magnoliopsida</taxon>
        <taxon>eudicotyledons</taxon>
        <taxon>Gunneridae</taxon>
        <taxon>Pentapetalae</taxon>
        <taxon>rosids</taxon>
        <taxon>malvids</taxon>
        <taxon>Sapindales</taxon>
        <taxon>Rutaceae</taxon>
        <taxon>Aurantioideae</taxon>
        <taxon>Citrus</taxon>
    </lineage>
</organism>
<evidence type="ECO:0000313" key="2">
    <source>
        <dbReference type="Proteomes" id="UP001428341"/>
    </source>
</evidence>
<gene>
    <name evidence="1" type="ORF">WN944_018564</name>
</gene>
<comment type="caution">
    <text evidence="1">The sequence shown here is derived from an EMBL/GenBank/DDBJ whole genome shotgun (WGS) entry which is preliminary data.</text>
</comment>
<evidence type="ECO:0000313" key="1">
    <source>
        <dbReference type="EMBL" id="KAK9187173.1"/>
    </source>
</evidence>
<sequence>MTTIRVSILYNGEWTEKNGEYRFTGIHIRGIKVLDSTTFEQLVERVAKVISIDLSKFVISMKFKFKTSSEPLPPMEILNNFDLDFFFEEASNDFKNPLCITYERKVNIVEHNDDMRADNSPPATHPSWEESHYYPTIGLSTSQHEVEIVNIEDDGFIPDHFGSGNELE</sequence>